<name>A0A6S7FZW6_PARCT</name>
<organism evidence="1 2">
    <name type="scientific">Paramuricea clavata</name>
    <name type="common">Red gorgonian</name>
    <name type="synonym">Violescent sea-whip</name>
    <dbReference type="NCBI Taxonomy" id="317549"/>
    <lineage>
        <taxon>Eukaryota</taxon>
        <taxon>Metazoa</taxon>
        <taxon>Cnidaria</taxon>
        <taxon>Anthozoa</taxon>
        <taxon>Octocorallia</taxon>
        <taxon>Malacalcyonacea</taxon>
        <taxon>Plexauridae</taxon>
        <taxon>Paramuricea</taxon>
    </lineage>
</organism>
<dbReference type="Gene3D" id="3.60.10.10">
    <property type="entry name" value="Endonuclease/exonuclease/phosphatase"/>
    <property type="match status" value="1"/>
</dbReference>
<dbReference type="InterPro" id="IPR036691">
    <property type="entry name" value="Endo/exonu/phosph_ase_sf"/>
</dbReference>
<sequence length="939" mass="106850">MLLKETVLKNKFDVFTISETWLNNSVTNLELEIPGYEIFRADRNNKDGGGVCVYVLNTYKTELLRDISSISGSGLHQLWIKVQVRNLKSIVICTIYKPPDVHANCFDTDLTPNFITASLLGKPIYILGDANCNMLKPDSQNSSVFINFCSCFNLTQIIKSPTRVTPNSESLIDVILATNPNQVLETKVLLHCSISDHDLVYAVLRLKKECPKPVHITTRSFKSYNASEFCADILQAPWSITDVFDDAEDKLYAFNSLFNDILDKHAPVKTIKLKGKPNCCITEEIRELMKTRDEWKKTARKTNDPFAWSAFKNFRREVKRRIRFSEREYVREQIKSNRNNTNSIWKSIRSCIPKKSATHKVYSKDHKTVADEFNEFFASIGQNTVKKIEKMAADENYDLNENPFKPRHYLPSEQFSFTAVEREEVESIVMSMAPNKAPANDKVPIHVIKTCLTVISPTITSIINASLLTSSFPSVWKNAEVVPIHKGGDHEIANNNRPISLLPVLSKICERAAYNQFSTYLLLNDRLSSKQSGNKHLHSTETSVIQTTDMILNAIDKKQLTAIVLLDMSKAFDSIDTTTLITKLEDVGASCQAIQWFQSYLTSRYQVVRIQTTLSEPLEVKSGVPQGSILGPLLFSIYVNDLPSDPQQCSLYSYVDDTKLLMSFSLQHQQRAVSEINQDLLRIRNWCFDNKLLLNPGKTKAMICGSRQMRAKLPNFRLSLLGKEIIVTSAKDLGVILDSGMTFDSHVQATISSCMSRLGQINRVKHCFDKHTLTIIINSLVFSKLYYCSTVWSNTSQTNLNKVQVVQNFACRIVSGVGKYDHVTPILQELKWLPVRQYLYFRDAVMAFKCMTGNAPAYLTEQFVRRGDISSRVTRNSSMIETPLHRTATGQRSFKFRMATIWNSLKPELRACETTKDSKHILKQRLVETFKFRTNLKTF</sequence>
<dbReference type="Pfam" id="PF14529">
    <property type="entry name" value="Exo_endo_phos_2"/>
    <property type="match status" value="1"/>
</dbReference>
<dbReference type="PANTHER" id="PTHR47510:SF3">
    <property type="entry name" value="ENDO_EXONUCLEASE_PHOSPHATASE DOMAIN-CONTAINING PROTEIN"/>
    <property type="match status" value="1"/>
</dbReference>
<dbReference type="Proteomes" id="UP001152795">
    <property type="component" value="Unassembled WGS sequence"/>
</dbReference>
<dbReference type="AlphaFoldDB" id="A0A6S7FZW6"/>
<proteinExistence type="predicted"/>
<dbReference type="CDD" id="cd01650">
    <property type="entry name" value="RT_nLTR_like"/>
    <property type="match status" value="1"/>
</dbReference>
<keyword evidence="2" id="KW-1185">Reference proteome</keyword>
<protein>
    <submittedName>
        <fullName evidence="1">Uncharacterized protein</fullName>
    </submittedName>
</protein>
<accession>A0A6S7FZW6</accession>
<reference evidence="1" key="1">
    <citation type="submission" date="2020-04" db="EMBL/GenBank/DDBJ databases">
        <authorList>
            <person name="Alioto T."/>
            <person name="Alioto T."/>
            <person name="Gomez Garrido J."/>
        </authorList>
    </citation>
    <scope>NUCLEOTIDE SEQUENCE</scope>
    <source>
        <strain evidence="1">A484AB</strain>
    </source>
</reference>
<dbReference type="InterPro" id="IPR000477">
    <property type="entry name" value="RT_dom"/>
</dbReference>
<dbReference type="EMBL" id="CACRXK020000432">
    <property type="protein sequence ID" value="CAB3981822.1"/>
    <property type="molecule type" value="Genomic_DNA"/>
</dbReference>
<dbReference type="InterPro" id="IPR043502">
    <property type="entry name" value="DNA/RNA_pol_sf"/>
</dbReference>
<gene>
    <name evidence="1" type="ORF">PACLA_8A002071</name>
</gene>
<dbReference type="GO" id="GO:0003824">
    <property type="term" value="F:catalytic activity"/>
    <property type="evidence" value="ECO:0007669"/>
    <property type="project" value="InterPro"/>
</dbReference>
<comment type="caution">
    <text evidence="1">The sequence shown here is derived from an EMBL/GenBank/DDBJ whole genome shotgun (WGS) entry which is preliminary data.</text>
</comment>
<dbReference type="PANTHER" id="PTHR47510">
    <property type="entry name" value="REVERSE TRANSCRIPTASE DOMAIN-CONTAINING PROTEIN"/>
    <property type="match status" value="1"/>
</dbReference>
<dbReference type="InterPro" id="IPR005135">
    <property type="entry name" value="Endo/exonuclease/phosphatase"/>
</dbReference>
<dbReference type="Pfam" id="PF00078">
    <property type="entry name" value="RVT_1"/>
    <property type="match status" value="1"/>
</dbReference>
<dbReference type="SUPFAM" id="SSF56219">
    <property type="entry name" value="DNase I-like"/>
    <property type="match status" value="1"/>
</dbReference>
<dbReference type="OrthoDB" id="5960351at2759"/>
<evidence type="ECO:0000313" key="1">
    <source>
        <dbReference type="EMBL" id="CAB3981822.1"/>
    </source>
</evidence>
<dbReference type="PROSITE" id="PS50878">
    <property type="entry name" value="RT_POL"/>
    <property type="match status" value="1"/>
</dbReference>
<evidence type="ECO:0000313" key="2">
    <source>
        <dbReference type="Proteomes" id="UP001152795"/>
    </source>
</evidence>
<dbReference type="SUPFAM" id="SSF56672">
    <property type="entry name" value="DNA/RNA polymerases"/>
    <property type="match status" value="1"/>
</dbReference>